<dbReference type="InterPro" id="IPR005828">
    <property type="entry name" value="MFS_sugar_transport-like"/>
</dbReference>
<feature type="transmembrane region" description="Helical" evidence="7">
    <location>
        <begin position="345"/>
        <end position="362"/>
    </location>
</feature>
<keyword evidence="6 7" id="KW-0472">Membrane</keyword>
<dbReference type="RefSeq" id="WP_062092557.1">
    <property type="nucleotide sequence ID" value="NZ_FCOK02000108.1"/>
</dbReference>
<proteinExistence type="inferred from homology"/>
<dbReference type="EMBL" id="FCOK02000108">
    <property type="protein sequence ID" value="SAL70961.1"/>
    <property type="molecule type" value="Genomic_DNA"/>
</dbReference>
<keyword evidence="5 7" id="KW-1133">Transmembrane helix</keyword>
<feature type="transmembrane region" description="Helical" evidence="7">
    <location>
        <begin position="129"/>
        <end position="146"/>
    </location>
</feature>
<feature type="transmembrane region" description="Helical" evidence="7">
    <location>
        <begin position="72"/>
        <end position="93"/>
    </location>
</feature>
<evidence type="ECO:0000256" key="1">
    <source>
        <dbReference type="ARBA" id="ARBA00004141"/>
    </source>
</evidence>
<evidence type="ECO:0000256" key="5">
    <source>
        <dbReference type="ARBA" id="ARBA00022989"/>
    </source>
</evidence>
<dbReference type="PANTHER" id="PTHR23511">
    <property type="entry name" value="SYNAPTIC VESICLE GLYCOPROTEIN 2"/>
    <property type="match status" value="1"/>
</dbReference>
<dbReference type="CDD" id="cd17316">
    <property type="entry name" value="MFS_SV2_like"/>
    <property type="match status" value="1"/>
</dbReference>
<comment type="subcellular location">
    <subcellularLocation>
        <location evidence="1">Membrane</location>
        <topology evidence="1">Multi-pass membrane protein</topology>
    </subcellularLocation>
</comment>
<evidence type="ECO:0000256" key="3">
    <source>
        <dbReference type="ARBA" id="ARBA00022448"/>
    </source>
</evidence>
<sequence>MEIGSPEVLRRNYAILARIDRLPPSRHLMKIVARIAAGGWFEFFELFMPGFISLGLVRSGIYTIANKGLLDFHSFASFLASFFVGMFLSTAVFGFVSDRFGRRSVFVYSMVLYSVAQFSVAVLSDPLMIDLARLFAGFAVGMQLINNDCYVTELTPRASRGRYMTTSYIFVLSAIPVAAFLAAILVPLDPFGIAGWRIVVAMGSASGLLVYFLQRGLPESPRWLEVHGRVEEADRLISEIEKAVEAERGTPLSAPDLSVPDAVIETGRWRDMFSRFYLPRTIVVSLFQFSQTIAVFGFTAFVPVLLMEHGFSIIHSLNYSLAIVLMAPIGAAIGSYFSERIERKWQLVLCACLIGAAGTVFATGHQVAVIVCAGGLIALGNNWMIAIFHPYAAELFPTRIRARAIGFTFCWSRVSSVFVGYWVGDLMSAYGQRGVFVMIGLAMLTIIVGIGVFGPRTNGRSLEILSP</sequence>
<accession>A0A158JRA9</accession>
<dbReference type="InterPro" id="IPR036259">
    <property type="entry name" value="MFS_trans_sf"/>
</dbReference>
<evidence type="ECO:0000256" key="4">
    <source>
        <dbReference type="ARBA" id="ARBA00022692"/>
    </source>
</evidence>
<keyword evidence="3" id="KW-0813">Transport</keyword>
<reference evidence="9 10" key="1">
    <citation type="submission" date="2016-01" db="EMBL/GenBank/DDBJ databases">
        <authorList>
            <person name="Oliw E.H."/>
        </authorList>
    </citation>
    <scope>NUCLEOTIDE SEQUENCE [LARGE SCALE GENOMIC DNA]</scope>
    <source>
        <strain evidence="9">LMG 27134</strain>
    </source>
</reference>
<dbReference type="InterPro" id="IPR020846">
    <property type="entry name" value="MFS_dom"/>
</dbReference>
<feature type="transmembrane region" description="Helical" evidence="7">
    <location>
        <begin position="105"/>
        <end position="123"/>
    </location>
</feature>
<evidence type="ECO:0000313" key="9">
    <source>
        <dbReference type="EMBL" id="SAL70961.1"/>
    </source>
</evidence>
<name>A0A158JRA9_9BURK</name>
<dbReference type="OrthoDB" id="3252866at2"/>
<dbReference type="GO" id="GO:0016020">
    <property type="term" value="C:membrane"/>
    <property type="evidence" value="ECO:0007669"/>
    <property type="project" value="UniProtKB-SubCell"/>
</dbReference>
<dbReference type="Proteomes" id="UP000054683">
    <property type="component" value="Unassembled WGS sequence"/>
</dbReference>
<dbReference type="Gene3D" id="1.20.1250.20">
    <property type="entry name" value="MFS general substrate transporter like domains"/>
    <property type="match status" value="1"/>
</dbReference>
<evidence type="ECO:0000256" key="6">
    <source>
        <dbReference type="ARBA" id="ARBA00023136"/>
    </source>
</evidence>
<dbReference type="PANTHER" id="PTHR23511:SF34">
    <property type="entry name" value="SYNAPTIC VESICLE GLYCOPROTEIN 2"/>
    <property type="match status" value="1"/>
</dbReference>
<feature type="transmembrane region" description="Helical" evidence="7">
    <location>
        <begin position="404"/>
        <end position="423"/>
    </location>
</feature>
<dbReference type="PROSITE" id="PS00217">
    <property type="entry name" value="SUGAR_TRANSPORT_2"/>
    <property type="match status" value="1"/>
</dbReference>
<evidence type="ECO:0000256" key="7">
    <source>
        <dbReference type="SAM" id="Phobius"/>
    </source>
</evidence>
<dbReference type="PROSITE" id="PS50850">
    <property type="entry name" value="MFS"/>
    <property type="match status" value="1"/>
</dbReference>
<evidence type="ECO:0000256" key="2">
    <source>
        <dbReference type="ARBA" id="ARBA00010992"/>
    </source>
</evidence>
<evidence type="ECO:0000259" key="8">
    <source>
        <dbReference type="PROSITE" id="PS50850"/>
    </source>
</evidence>
<evidence type="ECO:0000313" key="10">
    <source>
        <dbReference type="Proteomes" id="UP000054683"/>
    </source>
</evidence>
<feature type="domain" description="Major facilitator superfamily (MFS) profile" evidence="8">
    <location>
        <begin position="31"/>
        <end position="458"/>
    </location>
</feature>
<dbReference type="SUPFAM" id="SSF103473">
    <property type="entry name" value="MFS general substrate transporter"/>
    <property type="match status" value="1"/>
</dbReference>
<protein>
    <submittedName>
        <fullName evidence="9">Major facilitator transporter</fullName>
    </submittedName>
</protein>
<feature type="transmembrane region" description="Helical" evidence="7">
    <location>
        <begin position="167"/>
        <end position="188"/>
    </location>
</feature>
<comment type="similarity">
    <text evidence="2">Belongs to the major facilitator superfamily. Sugar transporter (TC 2.A.1.1) family.</text>
</comment>
<dbReference type="AlphaFoldDB" id="A0A158JRA9"/>
<organism evidence="9 10">
    <name type="scientific">Caballeronia udeis</name>
    <dbReference type="NCBI Taxonomy" id="1232866"/>
    <lineage>
        <taxon>Bacteria</taxon>
        <taxon>Pseudomonadati</taxon>
        <taxon>Pseudomonadota</taxon>
        <taxon>Betaproteobacteria</taxon>
        <taxon>Burkholderiales</taxon>
        <taxon>Burkholderiaceae</taxon>
        <taxon>Caballeronia</taxon>
    </lineage>
</organism>
<dbReference type="GO" id="GO:0022857">
    <property type="term" value="F:transmembrane transporter activity"/>
    <property type="evidence" value="ECO:0007669"/>
    <property type="project" value="InterPro"/>
</dbReference>
<dbReference type="Pfam" id="PF00083">
    <property type="entry name" value="Sugar_tr"/>
    <property type="match status" value="1"/>
</dbReference>
<feature type="transmembrane region" description="Helical" evidence="7">
    <location>
        <begin position="368"/>
        <end position="392"/>
    </location>
</feature>
<feature type="transmembrane region" description="Helical" evidence="7">
    <location>
        <begin position="194"/>
        <end position="213"/>
    </location>
</feature>
<keyword evidence="4 7" id="KW-0812">Transmembrane</keyword>
<dbReference type="InterPro" id="IPR005829">
    <property type="entry name" value="Sugar_transporter_CS"/>
</dbReference>
<gene>
    <name evidence="9" type="ORF">AWB69_08503</name>
</gene>
<feature type="transmembrane region" description="Helical" evidence="7">
    <location>
        <begin position="435"/>
        <end position="454"/>
    </location>
</feature>
<feature type="transmembrane region" description="Helical" evidence="7">
    <location>
        <begin position="282"/>
        <end position="307"/>
    </location>
</feature>
<feature type="transmembrane region" description="Helical" evidence="7">
    <location>
        <begin position="319"/>
        <end position="338"/>
    </location>
</feature>